<keyword evidence="6 7" id="KW-0961">Cell wall biogenesis/degradation</keyword>
<comment type="pathway">
    <text evidence="7 8">Cell wall biogenesis; peptidoglycan biosynthesis.</text>
</comment>
<protein>
    <recommendedName>
        <fullName evidence="7">UDP-N-acetylmuramoyl-L-alanyl-D-glutamate--2,6-diaminopimelate ligase</fullName>
        <ecNumber evidence="7">6.3.2.13</ecNumber>
    </recommendedName>
    <alternativeName>
        <fullName evidence="7">Meso-A2pm-adding enzyme</fullName>
    </alternativeName>
    <alternativeName>
        <fullName evidence="7">Meso-diaminopimelate-adding enzyme</fullName>
    </alternativeName>
    <alternativeName>
        <fullName evidence="7">UDP-MurNAc-L-Ala-D-Glu:meso-diaminopimelate ligase</fullName>
    </alternativeName>
    <alternativeName>
        <fullName evidence="7">UDP-MurNAc-tripeptide synthetase</fullName>
    </alternativeName>
    <alternativeName>
        <fullName evidence="7">UDP-N-acetylmuramyl-tripeptide synthetase</fullName>
    </alternativeName>
</protein>
<comment type="cofactor">
    <cofactor evidence="7">
        <name>Mg(2+)</name>
        <dbReference type="ChEBI" id="CHEBI:18420"/>
    </cofactor>
</comment>
<comment type="function">
    <text evidence="7">Catalyzes the addition of meso-diaminopimelic acid to the nucleotide precursor UDP-N-acetylmuramoyl-L-alanyl-D-glutamate (UMAG) in the biosynthesis of bacterial cell-wall peptidoglycan.</text>
</comment>
<reference evidence="12 13" key="1">
    <citation type="submission" date="2020-08" db="EMBL/GenBank/DDBJ databases">
        <title>Genome sequence of Rhizobiales bacterium strain IZ6.</title>
        <authorList>
            <person name="Nakai R."/>
            <person name="Naganuma T."/>
        </authorList>
    </citation>
    <scope>NUCLEOTIDE SEQUENCE [LARGE SCALE GENOMIC DNA]</scope>
    <source>
        <strain evidence="12 13">IZ6</strain>
    </source>
</reference>
<gene>
    <name evidence="7 12" type="primary">murE</name>
    <name evidence="12" type="ORF">IZ6_21530</name>
</gene>
<dbReference type="EC" id="6.3.2.13" evidence="7"/>
<dbReference type="InterPro" id="IPR004101">
    <property type="entry name" value="Mur_ligase_C"/>
</dbReference>
<feature type="binding site" evidence="7">
    <location>
        <position position="190"/>
    </location>
    <ligand>
        <name>UDP-N-acetyl-alpha-D-muramoyl-L-alanyl-D-glutamate</name>
        <dbReference type="ChEBI" id="CHEBI:83900"/>
    </ligand>
</feature>
<dbReference type="HAMAP" id="MF_00208">
    <property type="entry name" value="MurE"/>
    <property type="match status" value="1"/>
</dbReference>
<comment type="similarity">
    <text evidence="1 7">Belongs to the MurCDEF family. MurE subfamily.</text>
</comment>
<keyword evidence="7" id="KW-0963">Cytoplasm</keyword>
<feature type="domain" description="Mur ligase central" evidence="11">
    <location>
        <begin position="113"/>
        <end position="316"/>
    </location>
</feature>
<dbReference type="Gene3D" id="3.40.1390.10">
    <property type="entry name" value="MurE/MurF, N-terminal domain"/>
    <property type="match status" value="1"/>
</dbReference>
<sequence>MTIKTGPGALALGELLPEANLSFETARIAIAGITADSRAVEPGFLFAAMPGVKADGMNFARSAVEKGAVAIFTESEPKENFGVPVIRVPNARIALAKVAARFYPRQPKVIAAVTGTNGKTSVASFLRQIWTELGHPAASLGTVGLVSPKGEEYSNLTTPDPIALHKIIDRLTGEGVTHLALEASSHGLDQHRLDGLQLSAGGFTNITRDHLDYHASFDHYRQAKLKLFSEVLPPKAGAVVSADSDGAETFIAAARGRGLKTLTVGAKGTDIHLFATERLGFSQKLHLRHGDEDYRLTLPLAGAFQIENALVAAGLAIATGGKPDKVFAALENLKGASGRLERVGERNGATVIVDYAHTPDALANALSALRPYAEGRLTVLFGAGGDRDPGKRPLMGAVAHEKADNVIVTDDNPRSEKPSTIRSQILAAAPGAREIGDRGEAIATAVRELKPGDVLLVAGKGHETGQIVKERVLPFSDHEAIRAALKD</sequence>
<keyword evidence="7 12" id="KW-0436">Ligase</keyword>
<evidence type="ECO:0000313" key="12">
    <source>
        <dbReference type="EMBL" id="BCJ91418.1"/>
    </source>
</evidence>
<keyword evidence="7" id="KW-0547">Nucleotide-binding</keyword>
<dbReference type="PANTHER" id="PTHR23135">
    <property type="entry name" value="MUR LIGASE FAMILY MEMBER"/>
    <property type="match status" value="1"/>
</dbReference>
<feature type="short sequence motif" description="Meso-diaminopimelate recognition motif" evidence="7">
    <location>
        <begin position="411"/>
        <end position="414"/>
    </location>
</feature>
<dbReference type="InterPro" id="IPR013221">
    <property type="entry name" value="Mur_ligase_cen"/>
</dbReference>
<evidence type="ECO:0000256" key="6">
    <source>
        <dbReference type="ARBA" id="ARBA00023316"/>
    </source>
</evidence>
<evidence type="ECO:0000256" key="8">
    <source>
        <dbReference type="RuleBase" id="RU004135"/>
    </source>
</evidence>
<dbReference type="GO" id="GO:0005524">
    <property type="term" value="F:ATP binding"/>
    <property type="evidence" value="ECO:0007669"/>
    <property type="project" value="UniProtKB-UniRule"/>
</dbReference>
<feature type="modified residue" description="N6-carboxylysine" evidence="7">
    <location>
        <position position="224"/>
    </location>
</feature>
<name>A0A6S6QXX8_9HYPH</name>
<evidence type="ECO:0000256" key="5">
    <source>
        <dbReference type="ARBA" id="ARBA00023306"/>
    </source>
</evidence>
<dbReference type="GO" id="GO:0071555">
    <property type="term" value="P:cell wall organization"/>
    <property type="evidence" value="ECO:0007669"/>
    <property type="project" value="UniProtKB-KW"/>
</dbReference>
<dbReference type="SUPFAM" id="SSF53623">
    <property type="entry name" value="MurD-like peptide ligases, catalytic domain"/>
    <property type="match status" value="1"/>
</dbReference>
<evidence type="ECO:0000313" key="13">
    <source>
        <dbReference type="Proteomes" id="UP000515317"/>
    </source>
</evidence>
<keyword evidence="2 7" id="KW-0132">Cell division</keyword>
<dbReference type="KEGG" id="tso:IZ6_21530"/>
<feature type="binding site" evidence="7">
    <location>
        <position position="184"/>
    </location>
    <ligand>
        <name>UDP-N-acetyl-alpha-D-muramoyl-L-alanyl-D-glutamate</name>
        <dbReference type="ChEBI" id="CHEBI:83900"/>
    </ligand>
</feature>
<evidence type="ECO:0000256" key="2">
    <source>
        <dbReference type="ARBA" id="ARBA00022618"/>
    </source>
</evidence>
<keyword evidence="7" id="KW-0460">Magnesium</keyword>
<dbReference type="NCBIfam" id="NF001124">
    <property type="entry name" value="PRK00139.1-2"/>
    <property type="match status" value="1"/>
</dbReference>
<comment type="catalytic activity">
    <reaction evidence="7">
        <text>UDP-N-acetyl-alpha-D-muramoyl-L-alanyl-D-glutamate + meso-2,6-diaminopimelate + ATP = UDP-N-acetyl-alpha-D-muramoyl-L-alanyl-gamma-D-glutamyl-meso-2,6-diaminopimelate + ADP + phosphate + H(+)</text>
        <dbReference type="Rhea" id="RHEA:23676"/>
        <dbReference type="ChEBI" id="CHEBI:15378"/>
        <dbReference type="ChEBI" id="CHEBI:30616"/>
        <dbReference type="ChEBI" id="CHEBI:43474"/>
        <dbReference type="ChEBI" id="CHEBI:57791"/>
        <dbReference type="ChEBI" id="CHEBI:83900"/>
        <dbReference type="ChEBI" id="CHEBI:83905"/>
        <dbReference type="ChEBI" id="CHEBI:456216"/>
        <dbReference type="EC" id="6.3.2.13"/>
    </reaction>
</comment>
<comment type="subcellular location">
    <subcellularLocation>
        <location evidence="7 8">Cytoplasm</location>
    </subcellularLocation>
</comment>
<evidence type="ECO:0000259" key="10">
    <source>
        <dbReference type="Pfam" id="PF02875"/>
    </source>
</evidence>
<dbReference type="Pfam" id="PF08245">
    <property type="entry name" value="Mur_ligase_M"/>
    <property type="match status" value="1"/>
</dbReference>
<feature type="binding site" evidence="7">
    <location>
        <begin position="157"/>
        <end position="158"/>
    </location>
    <ligand>
        <name>UDP-N-acetyl-alpha-D-muramoyl-L-alanyl-D-glutamate</name>
        <dbReference type="ChEBI" id="CHEBI:83900"/>
    </ligand>
</feature>
<dbReference type="GO" id="GO:0008765">
    <property type="term" value="F:UDP-N-acetylmuramoylalanyl-D-glutamate-2,6-diaminopimelate ligase activity"/>
    <property type="evidence" value="ECO:0007669"/>
    <property type="project" value="UniProtKB-UniRule"/>
</dbReference>
<feature type="binding site" evidence="7">
    <location>
        <position position="192"/>
    </location>
    <ligand>
        <name>UDP-N-acetyl-alpha-D-muramoyl-L-alanyl-D-glutamate</name>
        <dbReference type="ChEBI" id="CHEBI:83900"/>
    </ligand>
</feature>
<dbReference type="GO" id="GO:0051301">
    <property type="term" value="P:cell division"/>
    <property type="evidence" value="ECO:0007669"/>
    <property type="project" value="UniProtKB-KW"/>
</dbReference>
<dbReference type="PANTHER" id="PTHR23135:SF4">
    <property type="entry name" value="UDP-N-ACETYLMURAMOYL-L-ALANYL-D-GLUTAMATE--2,6-DIAMINOPIMELATE LIGASE MURE HOMOLOG, CHLOROPLASTIC"/>
    <property type="match status" value="1"/>
</dbReference>
<organism evidence="12 13">
    <name type="scientific">Terrihabitans soli</name>
    <dbReference type="NCBI Taxonomy" id="708113"/>
    <lineage>
        <taxon>Bacteria</taxon>
        <taxon>Pseudomonadati</taxon>
        <taxon>Pseudomonadota</taxon>
        <taxon>Alphaproteobacteria</taxon>
        <taxon>Hyphomicrobiales</taxon>
        <taxon>Terrihabitans</taxon>
    </lineage>
</organism>
<feature type="binding site" evidence="7">
    <location>
        <position position="387"/>
    </location>
    <ligand>
        <name>meso-2,6-diaminopimelate</name>
        <dbReference type="ChEBI" id="CHEBI:57791"/>
    </ligand>
</feature>
<keyword evidence="4 7" id="KW-0573">Peptidoglycan synthesis</keyword>
<dbReference type="SUPFAM" id="SSF53244">
    <property type="entry name" value="MurD-like peptide ligases, peptide-binding domain"/>
    <property type="match status" value="1"/>
</dbReference>
<dbReference type="EMBL" id="AP023361">
    <property type="protein sequence ID" value="BCJ91418.1"/>
    <property type="molecule type" value="Genomic_DNA"/>
</dbReference>
<dbReference type="Pfam" id="PF02875">
    <property type="entry name" value="Mur_ligase_C"/>
    <property type="match status" value="1"/>
</dbReference>
<keyword evidence="5 7" id="KW-0131">Cell cycle</keyword>
<dbReference type="GO" id="GO:0000287">
    <property type="term" value="F:magnesium ion binding"/>
    <property type="evidence" value="ECO:0007669"/>
    <property type="project" value="UniProtKB-UniRule"/>
</dbReference>
<evidence type="ECO:0000256" key="3">
    <source>
        <dbReference type="ARBA" id="ARBA00022960"/>
    </source>
</evidence>
<dbReference type="InterPro" id="IPR005761">
    <property type="entry name" value="UDP-N-AcMur-Glu-dNH2Pim_ligase"/>
</dbReference>
<dbReference type="Proteomes" id="UP000515317">
    <property type="component" value="Chromosome"/>
</dbReference>
<dbReference type="AlphaFoldDB" id="A0A6S6QXX8"/>
<dbReference type="Pfam" id="PF01225">
    <property type="entry name" value="Mur_ligase"/>
    <property type="match status" value="1"/>
</dbReference>
<dbReference type="InterPro" id="IPR035911">
    <property type="entry name" value="MurE/MurF_N"/>
</dbReference>
<evidence type="ECO:0000259" key="9">
    <source>
        <dbReference type="Pfam" id="PF01225"/>
    </source>
</evidence>
<dbReference type="NCBIfam" id="NF001126">
    <property type="entry name" value="PRK00139.1-4"/>
    <property type="match status" value="1"/>
</dbReference>
<feature type="domain" description="Mur ligase N-terminal catalytic" evidence="9">
    <location>
        <begin position="30"/>
        <end position="103"/>
    </location>
</feature>
<keyword evidence="7" id="KW-0067">ATP-binding</keyword>
<evidence type="ECO:0000256" key="4">
    <source>
        <dbReference type="ARBA" id="ARBA00022984"/>
    </source>
</evidence>
<dbReference type="GO" id="GO:0009252">
    <property type="term" value="P:peptidoglycan biosynthetic process"/>
    <property type="evidence" value="ECO:0007669"/>
    <property type="project" value="UniProtKB-UniRule"/>
</dbReference>
<dbReference type="GO" id="GO:0008360">
    <property type="term" value="P:regulation of cell shape"/>
    <property type="evidence" value="ECO:0007669"/>
    <property type="project" value="UniProtKB-KW"/>
</dbReference>
<dbReference type="InterPro" id="IPR036565">
    <property type="entry name" value="Mur-like_cat_sf"/>
</dbReference>
<evidence type="ECO:0000256" key="7">
    <source>
        <dbReference type="HAMAP-Rule" id="MF_00208"/>
    </source>
</evidence>
<comment type="caution">
    <text evidence="7">Lacks conserved residue(s) required for the propagation of feature annotation.</text>
</comment>
<evidence type="ECO:0000256" key="1">
    <source>
        <dbReference type="ARBA" id="ARBA00005898"/>
    </source>
</evidence>
<dbReference type="Gene3D" id="3.40.1190.10">
    <property type="entry name" value="Mur-like, catalytic domain"/>
    <property type="match status" value="1"/>
</dbReference>
<evidence type="ECO:0000259" key="11">
    <source>
        <dbReference type="Pfam" id="PF08245"/>
    </source>
</evidence>
<dbReference type="SUPFAM" id="SSF63418">
    <property type="entry name" value="MurE/MurF N-terminal domain"/>
    <property type="match status" value="1"/>
</dbReference>
<dbReference type="InterPro" id="IPR000713">
    <property type="entry name" value="Mur_ligase_N"/>
</dbReference>
<dbReference type="Gene3D" id="3.90.190.20">
    <property type="entry name" value="Mur ligase, C-terminal domain"/>
    <property type="match status" value="1"/>
</dbReference>
<feature type="binding site" evidence="7">
    <location>
        <position position="37"/>
    </location>
    <ligand>
        <name>UDP-N-acetyl-alpha-D-muramoyl-L-alanyl-D-glutamate</name>
        <dbReference type="ChEBI" id="CHEBI:83900"/>
    </ligand>
</feature>
<accession>A0A6S6QXX8</accession>
<keyword evidence="13" id="KW-1185">Reference proteome</keyword>
<feature type="binding site" evidence="7">
    <location>
        <position position="459"/>
    </location>
    <ligand>
        <name>meso-2,6-diaminopimelate</name>
        <dbReference type="ChEBI" id="CHEBI:57791"/>
    </ligand>
</feature>
<feature type="binding site" evidence="7">
    <location>
        <position position="463"/>
    </location>
    <ligand>
        <name>meso-2,6-diaminopimelate</name>
        <dbReference type="ChEBI" id="CHEBI:57791"/>
    </ligand>
</feature>
<feature type="binding site" evidence="7">
    <location>
        <begin position="411"/>
        <end position="414"/>
    </location>
    <ligand>
        <name>meso-2,6-diaminopimelate</name>
        <dbReference type="ChEBI" id="CHEBI:57791"/>
    </ligand>
</feature>
<dbReference type="NCBIfam" id="TIGR01085">
    <property type="entry name" value="murE"/>
    <property type="match status" value="1"/>
</dbReference>
<comment type="PTM">
    <text evidence="7">Carboxylation is probably crucial for Mg(2+) binding and, consequently, for the gamma-phosphate positioning of ATP.</text>
</comment>
<dbReference type="UniPathway" id="UPA00219"/>
<keyword evidence="3 7" id="KW-0133">Cell shape</keyword>
<feature type="binding site" evidence="7">
    <location>
        <begin position="115"/>
        <end position="121"/>
    </location>
    <ligand>
        <name>ATP</name>
        <dbReference type="ChEBI" id="CHEBI:30616"/>
    </ligand>
</feature>
<proteinExistence type="inferred from homology"/>
<feature type="domain" description="Mur ligase C-terminal" evidence="10">
    <location>
        <begin position="338"/>
        <end position="461"/>
    </location>
</feature>
<dbReference type="InterPro" id="IPR036615">
    <property type="entry name" value="Mur_ligase_C_dom_sf"/>
</dbReference>
<dbReference type="GO" id="GO:0005737">
    <property type="term" value="C:cytoplasm"/>
    <property type="evidence" value="ECO:0007669"/>
    <property type="project" value="UniProtKB-SubCell"/>
</dbReference>